<dbReference type="Pfam" id="PF01627">
    <property type="entry name" value="Hpt"/>
    <property type="match status" value="1"/>
</dbReference>
<protein>
    <recommendedName>
        <fullName evidence="3">HPt domain-containing protein</fullName>
    </recommendedName>
</protein>
<dbReference type="Proteomes" id="UP000253977">
    <property type="component" value="Unassembled WGS sequence"/>
</dbReference>
<proteinExistence type="predicted"/>
<name>A0A369TZ94_9RHOB</name>
<keyword evidence="2" id="KW-0597">Phosphoprotein</keyword>
<gene>
    <name evidence="4" type="ORF">DU478_02155</name>
</gene>
<feature type="modified residue" description="Phosphohistidine" evidence="2">
    <location>
        <position position="51"/>
    </location>
</feature>
<dbReference type="RefSeq" id="WP_114509276.1">
    <property type="nucleotide sequence ID" value="NZ_QPMK01000001.1"/>
</dbReference>
<dbReference type="GO" id="GO:0004672">
    <property type="term" value="F:protein kinase activity"/>
    <property type="evidence" value="ECO:0007669"/>
    <property type="project" value="UniProtKB-ARBA"/>
</dbReference>
<comment type="caution">
    <text evidence="4">The sequence shown here is derived from an EMBL/GenBank/DDBJ whole genome shotgun (WGS) entry which is preliminary data.</text>
</comment>
<dbReference type="Gene3D" id="1.20.120.160">
    <property type="entry name" value="HPT domain"/>
    <property type="match status" value="1"/>
</dbReference>
<accession>A0A369TZ94</accession>
<dbReference type="PROSITE" id="PS50894">
    <property type="entry name" value="HPT"/>
    <property type="match status" value="1"/>
</dbReference>
<dbReference type="SUPFAM" id="SSF47226">
    <property type="entry name" value="Histidine-containing phosphotransfer domain, HPT domain"/>
    <property type="match status" value="1"/>
</dbReference>
<keyword evidence="5" id="KW-1185">Reference proteome</keyword>
<dbReference type="SMART" id="SM00073">
    <property type="entry name" value="HPT"/>
    <property type="match status" value="1"/>
</dbReference>
<dbReference type="EMBL" id="QPMK01000001">
    <property type="protein sequence ID" value="RDD68296.1"/>
    <property type="molecule type" value="Genomic_DNA"/>
</dbReference>
<dbReference type="GO" id="GO:0000160">
    <property type="term" value="P:phosphorelay signal transduction system"/>
    <property type="evidence" value="ECO:0007669"/>
    <property type="project" value="UniProtKB-KW"/>
</dbReference>
<evidence type="ECO:0000313" key="4">
    <source>
        <dbReference type="EMBL" id="RDD68296.1"/>
    </source>
</evidence>
<evidence type="ECO:0000313" key="5">
    <source>
        <dbReference type="Proteomes" id="UP000253977"/>
    </source>
</evidence>
<evidence type="ECO:0000256" key="2">
    <source>
        <dbReference type="PROSITE-ProRule" id="PRU00110"/>
    </source>
</evidence>
<dbReference type="CDD" id="cd00088">
    <property type="entry name" value="HPT"/>
    <property type="match status" value="1"/>
</dbReference>
<dbReference type="OrthoDB" id="7867809at2"/>
<sequence length="110" mass="12278">MIDWARVRELRDEIGEEEFREVVTLFLDEMETSLSRLEPDATAQRAESDLHFLKGSSLNLGFSDLASLCQRGERAAATGAPETVTPEEVRRLYSASKAEFMAQMPAQLGV</sequence>
<reference evidence="4 5" key="1">
    <citation type="submission" date="2018-07" db="EMBL/GenBank/DDBJ databases">
        <title>Thalassococcus profundi sp. nov., a marine bacterium isolated from deep seawater of Okinawa Trough.</title>
        <authorList>
            <person name="Yu M."/>
        </authorList>
    </citation>
    <scope>NUCLEOTIDE SEQUENCE [LARGE SCALE GENOMIC DNA]</scope>
    <source>
        <strain evidence="4 5">WRAS1</strain>
    </source>
</reference>
<evidence type="ECO:0000259" key="3">
    <source>
        <dbReference type="PROSITE" id="PS50894"/>
    </source>
</evidence>
<organism evidence="4 5">
    <name type="scientific">Thalassococcus profundi</name>
    <dbReference type="NCBI Taxonomy" id="2282382"/>
    <lineage>
        <taxon>Bacteria</taxon>
        <taxon>Pseudomonadati</taxon>
        <taxon>Pseudomonadota</taxon>
        <taxon>Alphaproteobacteria</taxon>
        <taxon>Rhodobacterales</taxon>
        <taxon>Roseobacteraceae</taxon>
        <taxon>Thalassococcus</taxon>
    </lineage>
</organism>
<evidence type="ECO:0000256" key="1">
    <source>
        <dbReference type="ARBA" id="ARBA00023012"/>
    </source>
</evidence>
<dbReference type="InterPro" id="IPR036641">
    <property type="entry name" value="HPT_dom_sf"/>
</dbReference>
<feature type="domain" description="HPt" evidence="3">
    <location>
        <begin position="8"/>
        <end position="107"/>
    </location>
</feature>
<keyword evidence="1" id="KW-0902">Two-component regulatory system</keyword>
<dbReference type="InterPro" id="IPR008207">
    <property type="entry name" value="Sig_transdc_His_kin_Hpt_dom"/>
</dbReference>
<dbReference type="AlphaFoldDB" id="A0A369TZ94"/>